<keyword evidence="1" id="KW-0472">Membrane</keyword>
<keyword evidence="3" id="KW-1185">Reference proteome</keyword>
<proteinExistence type="predicted"/>
<dbReference type="AlphaFoldDB" id="A0A8B8IDN1"/>
<keyword evidence="1" id="KW-0812">Transmembrane</keyword>
<dbReference type="Proteomes" id="UP001652626">
    <property type="component" value="Chromosome 19"/>
</dbReference>
<reference evidence="4" key="1">
    <citation type="submission" date="2025-08" db="UniProtKB">
        <authorList>
            <consortium name="RefSeq"/>
        </authorList>
    </citation>
    <scope>IDENTIFICATION</scope>
    <source>
        <tissue evidence="4">Whole body</tissue>
    </source>
</reference>
<dbReference type="Pfam" id="PF10260">
    <property type="entry name" value="SAYSvFN"/>
    <property type="match status" value="1"/>
</dbReference>
<dbReference type="PANTHER" id="PTHR13527">
    <property type="entry name" value="SAYSVFN DOMAIN-CONTAINING PROTEIN 1"/>
    <property type="match status" value="1"/>
</dbReference>
<dbReference type="RefSeq" id="XP_026494392.2">
    <property type="nucleotide sequence ID" value="XM_026638607.2"/>
</dbReference>
<protein>
    <submittedName>
        <fullName evidence="4">SAYSvFN domain-containing protein 1</fullName>
    </submittedName>
</protein>
<dbReference type="GeneID" id="113399463"/>
<keyword evidence="1" id="KW-1133">Transmembrane helix</keyword>
<sequence>MESKLKEYRAIRRRKELIDSAKEKLENSKRKIVNFLIPETFRNMDKNDQRNEEEVLLLENEHQEPVSQSLIMEESVDASELSENGSIIDEKQESWKYFTVKWSIYGLIWVTLYIFFLTLQFGAVFFVISILIGICLNTRTRPKKKGEVSAYSVFNENCVSIDGTLKAEQFEKEIMYGAGGMRGF</sequence>
<accession>A0A8B8IDN1</accession>
<gene>
    <name evidence="4" type="primary">LOC113399463</name>
</gene>
<dbReference type="OMA" id="NTRTRPK"/>
<dbReference type="OrthoDB" id="71310at2759"/>
<feature type="transmembrane region" description="Helical" evidence="1">
    <location>
        <begin position="104"/>
        <end position="136"/>
    </location>
</feature>
<dbReference type="PANTHER" id="PTHR13527:SF0">
    <property type="entry name" value="SAYSVFN DOMAIN-CONTAINING PROTEIN 1"/>
    <property type="match status" value="1"/>
</dbReference>
<organism evidence="3 4">
    <name type="scientific">Vanessa tameamea</name>
    <name type="common">Kamehameha butterfly</name>
    <dbReference type="NCBI Taxonomy" id="334116"/>
    <lineage>
        <taxon>Eukaryota</taxon>
        <taxon>Metazoa</taxon>
        <taxon>Ecdysozoa</taxon>
        <taxon>Arthropoda</taxon>
        <taxon>Hexapoda</taxon>
        <taxon>Insecta</taxon>
        <taxon>Pterygota</taxon>
        <taxon>Neoptera</taxon>
        <taxon>Endopterygota</taxon>
        <taxon>Lepidoptera</taxon>
        <taxon>Glossata</taxon>
        <taxon>Ditrysia</taxon>
        <taxon>Papilionoidea</taxon>
        <taxon>Nymphalidae</taxon>
        <taxon>Nymphalinae</taxon>
        <taxon>Vanessa</taxon>
    </lineage>
</organism>
<evidence type="ECO:0000313" key="3">
    <source>
        <dbReference type="Proteomes" id="UP001652626"/>
    </source>
</evidence>
<evidence type="ECO:0000259" key="2">
    <source>
        <dbReference type="Pfam" id="PF10260"/>
    </source>
</evidence>
<dbReference type="InterPro" id="IPR019387">
    <property type="entry name" value="SAYSvFN_dom"/>
</dbReference>
<evidence type="ECO:0000256" key="1">
    <source>
        <dbReference type="SAM" id="Phobius"/>
    </source>
</evidence>
<feature type="domain" description="SAYSvFN" evidence="2">
    <location>
        <begin position="107"/>
        <end position="174"/>
    </location>
</feature>
<name>A0A8B8IDN1_VANTA</name>
<dbReference type="InterPro" id="IPR039159">
    <property type="entry name" value="SAYSD1"/>
</dbReference>
<evidence type="ECO:0000313" key="4">
    <source>
        <dbReference type="RefSeq" id="XP_026494392.2"/>
    </source>
</evidence>